<dbReference type="PANTHER" id="PTHR45801">
    <property type="entry name" value="OS07G0101800 PROTEIN"/>
    <property type="match status" value="1"/>
</dbReference>
<name>A0A8T2R7U1_CERRI</name>
<sequence length="364" mass="40372">MVADMLLFGSDHTDEQFYTTSELGHHHQLPWNFDARMDRQAKADNGGRWNSISSPDNSSISWETRAFAEDASSLAAGIWPPRAYPCSFCRREFRSAQALGGHMNVHRRDRARLRHSSPPSPLPPRFCGGLSAPQVTALIRSQKYSDCPNMNNPNVSHIQKDTPANHRSFATVVSPYIEAMPFASGDGSEGESSARSFIDKLATDAAVSLNKSKLGSHPGDEFRLSASNTISEKSPWNRKLSISSNIEGTRTEARSHASLLTPVSSLPTLNQSSSTGTANYRREAPTIQAEDNNPSKKSQRDYSRRRESLETLRFQCSSTQTPQRQNDHSRLFGVHSDQTMKSKQKTLANCGVVDLELRLGRKPL</sequence>
<keyword evidence="5" id="KW-0805">Transcription regulation</keyword>
<dbReference type="PANTHER" id="PTHR45801:SF107">
    <property type="entry name" value="TRANSCRIPTIONAL REGULATOR SUPERMAN-LIKE"/>
    <property type="match status" value="1"/>
</dbReference>
<evidence type="ECO:0000256" key="4">
    <source>
        <dbReference type="ARBA" id="ARBA00022833"/>
    </source>
</evidence>
<proteinExistence type="predicted"/>
<keyword evidence="6" id="KW-0804">Transcription</keyword>
<dbReference type="OrthoDB" id="1708403at2759"/>
<organism evidence="11 12">
    <name type="scientific">Ceratopteris richardii</name>
    <name type="common">Triangle waterfern</name>
    <dbReference type="NCBI Taxonomy" id="49495"/>
    <lineage>
        <taxon>Eukaryota</taxon>
        <taxon>Viridiplantae</taxon>
        <taxon>Streptophyta</taxon>
        <taxon>Embryophyta</taxon>
        <taxon>Tracheophyta</taxon>
        <taxon>Polypodiopsida</taxon>
        <taxon>Polypodiidae</taxon>
        <taxon>Polypodiales</taxon>
        <taxon>Pteridineae</taxon>
        <taxon>Pteridaceae</taxon>
        <taxon>Parkerioideae</taxon>
        <taxon>Ceratopteris</taxon>
    </lineage>
</organism>
<feature type="compositionally biased region" description="Low complexity" evidence="9">
    <location>
        <begin position="258"/>
        <end position="269"/>
    </location>
</feature>
<dbReference type="InterPro" id="IPR052426">
    <property type="entry name" value="Plant_dev_regulator"/>
</dbReference>
<keyword evidence="12" id="KW-1185">Reference proteome</keyword>
<gene>
    <name evidence="11" type="ORF">KP509_29G037400</name>
</gene>
<feature type="compositionally biased region" description="Basic and acidic residues" evidence="9">
    <location>
        <begin position="298"/>
        <end position="307"/>
    </location>
</feature>
<dbReference type="SUPFAM" id="SSF57667">
    <property type="entry name" value="beta-beta-alpha zinc fingers"/>
    <property type="match status" value="1"/>
</dbReference>
<keyword evidence="7" id="KW-0539">Nucleus</keyword>
<evidence type="ECO:0000259" key="10">
    <source>
        <dbReference type="PROSITE" id="PS50157"/>
    </source>
</evidence>
<evidence type="ECO:0000256" key="7">
    <source>
        <dbReference type="ARBA" id="ARBA00023242"/>
    </source>
</evidence>
<protein>
    <recommendedName>
        <fullName evidence="10">C2H2-type domain-containing protein</fullName>
    </recommendedName>
</protein>
<comment type="subcellular location">
    <subcellularLocation>
        <location evidence="1">Nucleus</location>
    </subcellularLocation>
</comment>
<dbReference type="Pfam" id="PF13912">
    <property type="entry name" value="zf-C2H2_6"/>
    <property type="match status" value="1"/>
</dbReference>
<dbReference type="GO" id="GO:0005634">
    <property type="term" value="C:nucleus"/>
    <property type="evidence" value="ECO:0007669"/>
    <property type="project" value="UniProtKB-SubCell"/>
</dbReference>
<reference evidence="11" key="1">
    <citation type="submission" date="2021-08" db="EMBL/GenBank/DDBJ databases">
        <title>WGS assembly of Ceratopteris richardii.</title>
        <authorList>
            <person name="Marchant D.B."/>
            <person name="Chen G."/>
            <person name="Jenkins J."/>
            <person name="Shu S."/>
            <person name="Leebens-Mack J."/>
            <person name="Grimwood J."/>
            <person name="Schmutz J."/>
            <person name="Soltis P."/>
            <person name="Soltis D."/>
            <person name="Chen Z.-H."/>
        </authorList>
    </citation>
    <scope>NUCLEOTIDE SEQUENCE</scope>
    <source>
        <strain evidence="11">Whitten #5841</strain>
        <tissue evidence="11">Leaf</tissue>
    </source>
</reference>
<dbReference type="Proteomes" id="UP000825935">
    <property type="component" value="Chromosome 29"/>
</dbReference>
<evidence type="ECO:0000256" key="2">
    <source>
        <dbReference type="ARBA" id="ARBA00022723"/>
    </source>
</evidence>
<evidence type="ECO:0000313" key="12">
    <source>
        <dbReference type="Proteomes" id="UP000825935"/>
    </source>
</evidence>
<feature type="region of interest" description="Disordered" evidence="9">
    <location>
        <begin position="253"/>
        <end position="307"/>
    </location>
</feature>
<dbReference type="EMBL" id="CM035434">
    <property type="protein sequence ID" value="KAH7291831.1"/>
    <property type="molecule type" value="Genomic_DNA"/>
</dbReference>
<dbReference type="InterPro" id="IPR013087">
    <property type="entry name" value="Znf_C2H2_type"/>
</dbReference>
<evidence type="ECO:0000256" key="9">
    <source>
        <dbReference type="SAM" id="MobiDB-lite"/>
    </source>
</evidence>
<dbReference type="PROSITE" id="PS00028">
    <property type="entry name" value="ZINC_FINGER_C2H2_1"/>
    <property type="match status" value="1"/>
</dbReference>
<evidence type="ECO:0000256" key="1">
    <source>
        <dbReference type="ARBA" id="ARBA00004123"/>
    </source>
</evidence>
<keyword evidence="2" id="KW-0479">Metal-binding</keyword>
<evidence type="ECO:0000256" key="3">
    <source>
        <dbReference type="ARBA" id="ARBA00022771"/>
    </source>
</evidence>
<feature type="domain" description="C2H2-type" evidence="10">
    <location>
        <begin position="84"/>
        <end position="111"/>
    </location>
</feature>
<evidence type="ECO:0000256" key="5">
    <source>
        <dbReference type="ARBA" id="ARBA00023015"/>
    </source>
</evidence>
<keyword evidence="3 8" id="KW-0863">Zinc-finger</keyword>
<evidence type="ECO:0000256" key="6">
    <source>
        <dbReference type="ARBA" id="ARBA00023163"/>
    </source>
</evidence>
<accession>A0A8T2R7U1</accession>
<dbReference type="AlphaFoldDB" id="A0A8T2R7U1"/>
<dbReference type="PROSITE" id="PS50157">
    <property type="entry name" value="ZINC_FINGER_C2H2_2"/>
    <property type="match status" value="1"/>
</dbReference>
<dbReference type="InterPro" id="IPR036236">
    <property type="entry name" value="Znf_C2H2_sf"/>
</dbReference>
<comment type="caution">
    <text evidence="11">The sequence shown here is derived from an EMBL/GenBank/DDBJ whole genome shotgun (WGS) entry which is preliminary data.</text>
</comment>
<keyword evidence="4" id="KW-0862">Zinc</keyword>
<evidence type="ECO:0000313" key="11">
    <source>
        <dbReference type="EMBL" id="KAH7291831.1"/>
    </source>
</evidence>
<dbReference type="GO" id="GO:0008270">
    <property type="term" value="F:zinc ion binding"/>
    <property type="evidence" value="ECO:0007669"/>
    <property type="project" value="UniProtKB-KW"/>
</dbReference>
<evidence type="ECO:0000256" key="8">
    <source>
        <dbReference type="PROSITE-ProRule" id="PRU00042"/>
    </source>
</evidence>